<dbReference type="Gene3D" id="3.40.250.10">
    <property type="entry name" value="Rhodanese-like domain"/>
    <property type="match status" value="1"/>
</dbReference>
<keyword evidence="3" id="KW-1185">Reference proteome</keyword>
<dbReference type="SUPFAM" id="SSF52821">
    <property type="entry name" value="Rhodanese/Cell cycle control phosphatase"/>
    <property type="match status" value="1"/>
</dbReference>
<sequence>MSGWNPATAVGSWDKKIGADEAENHANWTSNPAPNNMVFSDPKITTSGSTGEAILKKRVEDAVAAGFGAAVVSGTDVLNSPGSYFINNYFSEGDYSAFGHIDGAYRILPLTLAGNEYKNLDPDATVVTYCYTGQTSAVMSACLRVLGYDAKSLTYGMNGLYNTNPAWDNTVNKWGGDSGPKNLPLVQ</sequence>
<dbReference type="Pfam" id="PF00581">
    <property type="entry name" value="Rhodanese"/>
    <property type="match status" value="1"/>
</dbReference>
<dbReference type="InterPro" id="IPR001763">
    <property type="entry name" value="Rhodanese-like_dom"/>
</dbReference>
<dbReference type="Proteomes" id="UP000321080">
    <property type="component" value="Unassembled WGS sequence"/>
</dbReference>
<dbReference type="PROSITE" id="PS50206">
    <property type="entry name" value="RHODANESE_3"/>
    <property type="match status" value="1"/>
</dbReference>
<protein>
    <submittedName>
        <fullName evidence="2">Rhodanese-like domain-containing protein</fullName>
    </submittedName>
</protein>
<organism evidence="2 3">
    <name type="scientific">Seonamhaeicola maritimus</name>
    <dbReference type="NCBI Taxonomy" id="2591822"/>
    <lineage>
        <taxon>Bacteria</taxon>
        <taxon>Pseudomonadati</taxon>
        <taxon>Bacteroidota</taxon>
        <taxon>Flavobacteriia</taxon>
        <taxon>Flavobacteriales</taxon>
        <taxon>Flavobacteriaceae</taxon>
    </lineage>
</organism>
<evidence type="ECO:0000313" key="2">
    <source>
        <dbReference type="EMBL" id="TXG35470.1"/>
    </source>
</evidence>
<dbReference type="InterPro" id="IPR036873">
    <property type="entry name" value="Rhodanese-like_dom_sf"/>
</dbReference>
<feature type="domain" description="Rhodanese" evidence="1">
    <location>
        <begin position="99"/>
        <end position="169"/>
    </location>
</feature>
<name>A0A5C7GG26_9FLAO</name>
<dbReference type="EMBL" id="VRKQ01000018">
    <property type="protein sequence ID" value="TXG35470.1"/>
    <property type="molecule type" value="Genomic_DNA"/>
</dbReference>
<dbReference type="OrthoDB" id="1450994at2"/>
<dbReference type="AlphaFoldDB" id="A0A5C7GG26"/>
<evidence type="ECO:0000313" key="3">
    <source>
        <dbReference type="Proteomes" id="UP000321080"/>
    </source>
</evidence>
<dbReference type="CDD" id="cd00158">
    <property type="entry name" value="RHOD"/>
    <property type="match status" value="1"/>
</dbReference>
<evidence type="ECO:0000259" key="1">
    <source>
        <dbReference type="PROSITE" id="PS50206"/>
    </source>
</evidence>
<gene>
    <name evidence="2" type="ORF">FUA22_16270</name>
</gene>
<comment type="caution">
    <text evidence="2">The sequence shown here is derived from an EMBL/GenBank/DDBJ whole genome shotgun (WGS) entry which is preliminary data.</text>
</comment>
<proteinExistence type="predicted"/>
<reference evidence="2 3" key="1">
    <citation type="submission" date="2019-08" db="EMBL/GenBank/DDBJ databases">
        <title>Seonamhaeicola sediminis sp. nov., isolated from marine sediment.</title>
        <authorList>
            <person name="Cao W.R."/>
        </authorList>
    </citation>
    <scope>NUCLEOTIDE SEQUENCE [LARGE SCALE GENOMIC DNA]</scope>
    <source>
        <strain evidence="2 3">1505</strain>
    </source>
</reference>
<accession>A0A5C7GG26</accession>